<proteinExistence type="predicted"/>
<sequence>MSFISLDLAKQYLNVIHDFDDLKLQMLLDGAEDEATQFIERTLSDLVEEDVIESSSEIINENTLPSSVVLAVMMLLQGAYQATPEDAERLRKGAEIKLTPFRIGWGI</sequence>
<name>A0ABZ0Q951_9VIBR</name>
<dbReference type="RefSeq" id="WP_261892735.1">
    <property type="nucleotide sequence ID" value="NZ_AP024895.1"/>
</dbReference>
<dbReference type="Pfam" id="PF05135">
    <property type="entry name" value="Phage_connect_1"/>
    <property type="match status" value="1"/>
</dbReference>
<evidence type="ECO:0000313" key="1">
    <source>
        <dbReference type="EMBL" id="WPC72925.1"/>
    </source>
</evidence>
<reference evidence="1 2" key="1">
    <citation type="submission" date="2023-11" db="EMBL/GenBank/DDBJ databases">
        <title>Plant-associative lifestyle of Vibrio porteresiae and its evolutionary dynamics.</title>
        <authorList>
            <person name="Rameshkumar N."/>
            <person name="Kirti K."/>
        </authorList>
    </citation>
    <scope>NUCLEOTIDE SEQUENCE [LARGE SCALE GENOMIC DNA]</scope>
    <source>
        <strain evidence="1 2">MSSRF30</strain>
    </source>
</reference>
<organism evidence="1 2">
    <name type="scientific">Vibrio porteresiae DSM 19223</name>
    <dbReference type="NCBI Taxonomy" id="1123496"/>
    <lineage>
        <taxon>Bacteria</taxon>
        <taxon>Pseudomonadati</taxon>
        <taxon>Pseudomonadota</taxon>
        <taxon>Gammaproteobacteria</taxon>
        <taxon>Vibrionales</taxon>
        <taxon>Vibrionaceae</taxon>
        <taxon>Vibrio</taxon>
    </lineage>
</organism>
<protein>
    <submittedName>
        <fullName evidence="1">Head-tail connector protein</fullName>
    </submittedName>
</protein>
<evidence type="ECO:0000313" key="2">
    <source>
        <dbReference type="Proteomes" id="UP001304071"/>
    </source>
</evidence>
<gene>
    <name evidence="1" type="ORF">R8Z52_12400</name>
</gene>
<dbReference type="EMBL" id="CP138203">
    <property type="protein sequence ID" value="WPC72925.1"/>
    <property type="molecule type" value="Genomic_DNA"/>
</dbReference>
<dbReference type="InterPro" id="IPR021146">
    <property type="entry name" value="Phage_gp6-like_head-tail"/>
</dbReference>
<dbReference type="Proteomes" id="UP001304071">
    <property type="component" value="Chromosome 1"/>
</dbReference>
<keyword evidence="2" id="KW-1185">Reference proteome</keyword>
<dbReference type="CDD" id="cd08054">
    <property type="entry name" value="gp6"/>
    <property type="match status" value="1"/>
</dbReference>
<dbReference type="InterPro" id="IPR006450">
    <property type="entry name" value="Phage_HK97_gp6-like"/>
</dbReference>
<accession>A0ABZ0Q951</accession>
<dbReference type="NCBIfam" id="TIGR01560">
    <property type="entry name" value="put_DNA_pack"/>
    <property type="match status" value="1"/>
</dbReference>
<dbReference type="Gene3D" id="1.10.3230.30">
    <property type="entry name" value="Phage gp6-like head-tail connector protein"/>
    <property type="match status" value="1"/>
</dbReference>